<dbReference type="VEuPathDB" id="MicrosporidiaDB:HERIO_683"/>
<name>A0A1X0QKP0_9MICR</name>
<accession>A0A1X0QKP0</accession>
<gene>
    <name evidence="1" type="ORF">A0H76_1461</name>
</gene>
<reference evidence="1 2" key="1">
    <citation type="journal article" date="2017" name="Environ. Microbiol.">
        <title>Decay of the glycolytic pathway and adaptation to intranuclear parasitism within Enterocytozoonidae microsporidia.</title>
        <authorList>
            <person name="Wiredu Boakye D."/>
            <person name="Jaroenlak P."/>
            <person name="Prachumwat A."/>
            <person name="Williams T.A."/>
            <person name="Bateman K.S."/>
            <person name="Itsathitphaisarn O."/>
            <person name="Sritunyalucksana K."/>
            <person name="Paszkiewicz K.H."/>
            <person name="Moore K.A."/>
            <person name="Stentiford G.D."/>
            <person name="Williams B.A."/>
        </authorList>
    </citation>
    <scope>NUCLEOTIDE SEQUENCE [LARGE SCALE GENOMIC DNA]</scope>
    <source>
        <strain evidence="2">canceri</strain>
    </source>
</reference>
<protein>
    <submittedName>
        <fullName evidence="1">Uncharacterized protein</fullName>
    </submittedName>
</protein>
<evidence type="ECO:0000313" key="2">
    <source>
        <dbReference type="Proteomes" id="UP000192501"/>
    </source>
</evidence>
<proteinExistence type="predicted"/>
<dbReference type="EMBL" id="LTAI01000032">
    <property type="protein sequence ID" value="ORE00333.1"/>
    <property type="molecule type" value="Genomic_DNA"/>
</dbReference>
<dbReference type="VEuPathDB" id="MicrosporidiaDB:A0H76_1461"/>
<evidence type="ECO:0000313" key="1">
    <source>
        <dbReference type="EMBL" id="ORE00333.1"/>
    </source>
</evidence>
<dbReference type="AlphaFoldDB" id="A0A1X0QKP0"/>
<organism evidence="1 2">
    <name type="scientific">Hepatospora eriocheir</name>
    <dbReference type="NCBI Taxonomy" id="1081669"/>
    <lineage>
        <taxon>Eukaryota</taxon>
        <taxon>Fungi</taxon>
        <taxon>Fungi incertae sedis</taxon>
        <taxon>Microsporidia</taxon>
        <taxon>Hepatosporidae</taxon>
        <taxon>Hepatospora</taxon>
    </lineage>
</organism>
<comment type="caution">
    <text evidence="1">The sequence shown here is derived from an EMBL/GenBank/DDBJ whole genome shotgun (WGS) entry which is preliminary data.</text>
</comment>
<dbReference type="Proteomes" id="UP000192501">
    <property type="component" value="Unassembled WGS sequence"/>
</dbReference>
<sequence>MGAFINRILDFGDRFKKNFIIELNNDKELKEKITNNFLVRTLDKSRDMLRNFEFSIFQTTFFNIQYMSRPDFNKPTRCKYDNFITRSYDNYKMLNYIRNNQIVNLMFDLFEYKEIKKVLPDTVERLKEIRSDIMENRDLKEKLIKVRDIRNVSIDDITVKNLKKTIIMSFELSVDLIGKNSKGEFERFPKNYSCYVNLIKLGNEWVVNSFNFNKF</sequence>